<dbReference type="EMBL" id="GHES01042361">
    <property type="protein sequence ID" value="MPA72920.1"/>
    <property type="molecule type" value="Transcribed_RNA"/>
</dbReference>
<organism evidence="1">
    <name type="scientific">Davidia involucrata</name>
    <name type="common">Dove tree</name>
    <dbReference type="NCBI Taxonomy" id="16924"/>
    <lineage>
        <taxon>Eukaryota</taxon>
        <taxon>Viridiplantae</taxon>
        <taxon>Streptophyta</taxon>
        <taxon>Embryophyta</taxon>
        <taxon>Tracheophyta</taxon>
        <taxon>Spermatophyta</taxon>
        <taxon>Magnoliopsida</taxon>
        <taxon>eudicotyledons</taxon>
        <taxon>Gunneridae</taxon>
        <taxon>Pentapetalae</taxon>
        <taxon>asterids</taxon>
        <taxon>Cornales</taxon>
        <taxon>Nyssaceae</taxon>
        <taxon>Davidia</taxon>
    </lineage>
</organism>
<protein>
    <submittedName>
        <fullName evidence="1">Uncharacterized protein</fullName>
    </submittedName>
</protein>
<reference evidence="1" key="1">
    <citation type="submission" date="2019-08" db="EMBL/GenBank/DDBJ databases">
        <title>Reference gene set and small RNA set construction with multiple tissues from Davidia involucrata Baill.</title>
        <authorList>
            <person name="Yang H."/>
            <person name="Zhou C."/>
            <person name="Li G."/>
            <person name="Wang J."/>
            <person name="Gao P."/>
            <person name="Wang M."/>
            <person name="Wang R."/>
            <person name="Zhao Y."/>
        </authorList>
    </citation>
    <scope>NUCLEOTIDE SEQUENCE</scope>
    <source>
        <tissue evidence="1">Mixed with DoveR01_LX</tissue>
    </source>
</reference>
<accession>A0A5B7BVE2</accession>
<name>A0A5B7BVE2_DAVIN</name>
<dbReference type="AlphaFoldDB" id="A0A5B7BVE2"/>
<sequence length="145" mass="16625">MGHLQKERLFMGEMDAYIQDQTEKLLGSKNSSRLQLVLEENLKSERSSKRVYRIQKGNGRDPYLWYDPWHPSGILAEICGYESTPQAKVSNIIEGSEWKWPRRLHGVRDMTNFSPNTNCEDQIVCTLDSSGEYSVAAGWNRIGAQ</sequence>
<proteinExistence type="predicted"/>
<gene>
    <name evidence="1" type="ORF">Din_042361</name>
</gene>
<evidence type="ECO:0000313" key="1">
    <source>
        <dbReference type="EMBL" id="MPA72920.1"/>
    </source>
</evidence>